<evidence type="ECO:0000313" key="2">
    <source>
        <dbReference type="EMBL" id="KAH6603711.1"/>
    </source>
</evidence>
<feature type="compositionally biased region" description="Acidic residues" evidence="1">
    <location>
        <begin position="72"/>
        <end position="82"/>
    </location>
</feature>
<gene>
    <name evidence="2" type="ORF">Trco_008486</name>
</gene>
<name>A0A9P8TRF3_9HYPO</name>
<sequence length="795" mass="80494">MHPRLERNSLWFFLPPSDFLVGKEVSVNAGRLVSLVLNGELLESGDDVLDNGILLLAVLAAEVVQRRDLVQDEVDNGNEDGDAERVQPDDDNGDDVGPAVVALLGKIDGVVDLRSTREPAEESEESSQDIDAENGADELPGGPSAATTGNEDEPVLGEGDLEEEDLLDGAEVLDDAAVGEVHGSAENPGAEGEEDAEDDGDDPDLGQLPLYRARLVVGIVVSDSDGGQISEQGKEDDEVDADGLVDDDHRQGQVDLQVETEGDAVLDVGLHALEDLTGSLDGQDDGAEAGGEEDDIGSSLGSLGGTLDSDAAVGLLQGGGIVDTVAGHGSKVAALLEHLDDAVLVLGEDLGEAVGALDEVVLDAAGETTVDELLGVVNLGAEGQHLAGLLGNGDGVTGQHLDGDAELGSLEDGLGGILTGGVEHGKEAKENPLLVVLLVGNAERPETTAGELAVLLAVDGGEVFGGVGKLEDGLGGALGADELVLAEAALGSDALGDGVEGGELFSDPALLKDLASLGIALEGEDGDLVNGVEGLEVVGGSESGDGHHPVDVLSFADEGVTDGELVGSESAGLVRAEDVDASEGLDGGELLDDGLLLGEVGSADSQRGGGDDGKTDGDTNDEEDEGVVEQVLGARLGDLEVTEESTNPGGENPEHDEDEQACADVVHDSLEVTLILGTLDEIGGLADEGVLGGGRDDGISLSALAAGGVVGNIAEVLVDGEGFTSDGGLIHGNEGSGAVADQRALLLFVFLLVVAASQLAFGAELLEDLEVLRARVVADEEDVRGDGVTFLDNEL</sequence>
<proteinExistence type="predicted"/>
<feature type="compositionally biased region" description="Acidic residues" evidence="1">
    <location>
        <begin position="191"/>
        <end position="204"/>
    </location>
</feature>
<feature type="compositionally biased region" description="Acidic residues" evidence="1">
    <location>
        <begin position="121"/>
        <end position="136"/>
    </location>
</feature>
<feature type="region of interest" description="Disordered" evidence="1">
    <location>
        <begin position="112"/>
        <end position="156"/>
    </location>
</feature>
<feature type="region of interest" description="Disordered" evidence="1">
    <location>
        <begin position="72"/>
        <end position="98"/>
    </location>
</feature>
<organism evidence="2 3">
    <name type="scientific">Trichoderma cornu-damae</name>
    <dbReference type="NCBI Taxonomy" id="654480"/>
    <lineage>
        <taxon>Eukaryota</taxon>
        <taxon>Fungi</taxon>
        <taxon>Dikarya</taxon>
        <taxon>Ascomycota</taxon>
        <taxon>Pezizomycotina</taxon>
        <taxon>Sordariomycetes</taxon>
        <taxon>Hypocreomycetidae</taxon>
        <taxon>Hypocreales</taxon>
        <taxon>Hypocreaceae</taxon>
        <taxon>Trichoderma</taxon>
    </lineage>
</organism>
<dbReference type="OrthoDB" id="5234009at2759"/>
<dbReference type="EMBL" id="JAIWOZ010000007">
    <property type="protein sequence ID" value="KAH6603711.1"/>
    <property type="molecule type" value="Genomic_DNA"/>
</dbReference>
<feature type="region of interest" description="Disordered" evidence="1">
    <location>
        <begin position="182"/>
        <end position="207"/>
    </location>
</feature>
<feature type="region of interest" description="Disordered" evidence="1">
    <location>
        <begin position="277"/>
        <end position="303"/>
    </location>
</feature>
<keyword evidence="3" id="KW-1185">Reference proteome</keyword>
<feature type="region of interest" description="Disordered" evidence="1">
    <location>
        <begin position="600"/>
        <end position="624"/>
    </location>
</feature>
<dbReference type="AlphaFoldDB" id="A0A9P8TRF3"/>
<evidence type="ECO:0000256" key="1">
    <source>
        <dbReference type="SAM" id="MobiDB-lite"/>
    </source>
</evidence>
<protein>
    <submittedName>
        <fullName evidence="2">Uncharacterized protein</fullName>
    </submittedName>
</protein>
<evidence type="ECO:0000313" key="3">
    <source>
        <dbReference type="Proteomes" id="UP000827724"/>
    </source>
</evidence>
<comment type="caution">
    <text evidence="2">The sequence shown here is derived from an EMBL/GenBank/DDBJ whole genome shotgun (WGS) entry which is preliminary data.</text>
</comment>
<feature type="region of interest" description="Disordered" evidence="1">
    <location>
        <begin position="225"/>
        <end position="245"/>
    </location>
</feature>
<feature type="compositionally biased region" description="Acidic residues" evidence="1">
    <location>
        <begin position="282"/>
        <end position="296"/>
    </location>
</feature>
<dbReference type="Proteomes" id="UP000827724">
    <property type="component" value="Unassembled WGS sequence"/>
</dbReference>
<feature type="compositionally biased region" description="Acidic residues" evidence="1">
    <location>
        <begin position="234"/>
        <end position="245"/>
    </location>
</feature>
<reference evidence="2" key="1">
    <citation type="submission" date="2021-08" db="EMBL/GenBank/DDBJ databases">
        <title>Chromosome-Level Trichoderma cornu-damae using Hi-C Data.</title>
        <authorList>
            <person name="Kim C.S."/>
        </authorList>
    </citation>
    <scope>NUCLEOTIDE SEQUENCE</scope>
    <source>
        <strain evidence="2">KA19-0412C</strain>
    </source>
</reference>
<accession>A0A9P8TRF3</accession>